<reference evidence="2 3" key="1">
    <citation type="submission" date="2020-08" db="EMBL/GenBank/DDBJ databases">
        <title>Genomic Encyclopedia of Type Strains, Phase III (KMG-III): the genomes of soil and plant-associated and newly described type strains.</title>
        <authorList>
            <person name="Whitman W."/>
        </authorList>
    </citation>
    <scope>NUCLEOTIDE SEQUENCE [LARGE SCALE GENOMIC DNA]</scope>
    <source>
        <strain evidence="2 3">CECT 8960</strain>
    </source>
</reference>
<comment type="caution">
    <text evidence="2">The sequence shown here is derived from an EMBL/GenBank/DDBJ whole genome shotgun (WGS) entry which is preliminary data.</text>
</comment>
<evidence type="ECO:0000256" key="1">
    <source>
        <dbReference type="SAM" id="MobiDB-lite"/>
    </source>
</evidence>
<proteinExistence type="predicted"/>
<name>A0A7W7Q2G8_9PSEU</name>
<sequence>MTRESDNVPAGYPGFRVRDPATLRPTPATLRRVAHAKLSSVEFFSAALRGEDFVFTPWLTTLIDHGGAMRFLGVYRSDPVEDFGDDDAPPDAVRWLGIRRSEWIRDVDVAQANQAPDVGQYLAAGPQVSERYAFATTDTVPQVVEATRRLVSDFARGITVSAPGSPDSRWQEVTVDVADDGFIAGVNYSPLLARSEVVESHLPFWQETVDRVALQGGVAPDGEIDLTIRRSVPEIVSAPYRAPRSR</sequence>
<feature type="region of interest" description="Disordered" evidence="1">
    <location>
        <begin position="1"/>
        <end position="20"/>
    </location>
</feature>
<protein>
    <submittedName>
        <fullName evidence="2">Uncharacterized protein</fullName>
    </submittedName>
</protein>
<dbReference type="EMBL" id="JACHJQ010000002">
    <property type="protein sequence ID" value="MBB4905598.1"/>
    <property type="molecule type" value="Genomic_DNA"/>
</dbReference>
<keyword evidence="3" id="KW-1185">Reference proteome</keyword>
<organism evidence="2 3">
    <name type="scientific">Actinophytocola algeriensis</name>
    <dbReference type="NCBI Taxonomy" id="1768010"/>
    <lineage>
        <taxon>Bacteria</taxon>
        <taxon>Bacillati</taxon>
        <taxon>Actinomycetota</taxon>
        <taxon>Actinomycetes</taxon>
        <taxon>Pseudonocardiales</taxon>
        <taxon>Pseudonocardiaceae</taxon>
    </lineage>
</organism>
<evidence type="ECO:0000313" key="2">
    <source>
        <dbReference type="EMBL" id="MBB4905598.1"/>
    </source>
</evidence>
<accession>A0A7W7Q2G8</accession>
<dbReference type="RefSeq" id="WP_184809806.1">
    <property type="nucleotide sequence ID" value="NZ_JACHJQ010000002.1"/>
</dbReference>
<gene>
    <name evidence="2" type="ORF">FHR82_001815</name>
</gene>
<dbReference type="Proteomes" id="UP000520767">
    <property type="component" value="Unassembled WGS sequence"/>
</dbReference>
<evidence type="ECO:0000313" key="3">
    <source>
        <dbReference type="Proteomes" id="UP000520767"/>
    </source>
</evidence>
<dbReference type="AlphaFoldDB" id="A0A7W7Q2G8"/>